<protein>
    <submittedName>
        <fullName evidence="9">Sugar ABC transporter permease</fullName>
    </submittedName>
</protein>
<evidence type="ECO:0000313" key="10">
    <source>
        <dbReference type="Proteomes" id="UP000322267"/>
    </source>
</evidence>
<evidence type="ECO:0000256" key="6">
    <source>
        <dbReference type="ARBA" id="ARBA00023136"/>
    </source>
</evidence>
<comment type="subcellular location">
    <subcellularLocation>
        <location evidence="1 7">Cell membrane</location>
        <topology evidence="1 7">Multi-pass membrane protein</topology>
    </subcellularLocation>
</comment>
<comment type="similarity">
    <text evidence="7">Belongs to the binding-protein-dependent transport system permease family.</text>
</comment>
<dbReference type="Proteomes" id="UP000322267">
    <property type="component" value="Unassembled WGS sequence"/>
</dbReference>
<gene>
    <name evidence="9" type="ORF">FZC78_09400</name>
</gene>
<dbReference type="PANTHER" id="PTHR30193:SF37">
    <property type="entry name" value="INNER MEMBRANE ABC TRANSPORTER PERMEASE PROTEIN YCJO"/>
    <property type="match status" value="1"/>
</dbReference>
<dbReference type="OrthoDB" id="9809173at2"/>
<feature type="transmembrane region" description="Helical" evidence="7">
    <location>
        <begin position="159"/>
        <end position="184"/>
    </location>
</feature>
<dbReference type="CDD" id="cd06261">
    <property type="entry name" value="TM_PBP2"/>
    <property type="match status" value="1"/>
</dbReference>
<dbReference type="EMBL" id="VTEI01000003">
    <property type="protein sequence ID" value="TYS18034.1"/>
    <property type="molecule type" value="Genomic_DNA"/>
</dbReference>
<dbReference type="Pfam" id="PF00528">
    <property type="entry name" value="BPD_transp_1"/>
    <property type="match status" value="1"/>
</dbReference>
<keyword evidence="4 7" id="KW-0812">Transmembrane</keyword>
<feature type="transmembrane region" description="Helical" evidence="7">
    <location>
        <begin position="110"/>
        <end position="130"/>
    </location>
</feature>
<dbReference type="PANTHER" id="PTHR30193">
    <property type="entry name" value="ABC TRANSPORTER PERMEASE PROTEIN"/>
    <property type="match status" value="1"/>
</dbReference>
<comment type="caution">
    <text evidence="9">The sequence shown here is derived from an EMBL/GenBank/DDBJ whole genome shotgun (WGS) entry which is preliminary data.</text>
</comment>
<keyword evidence="3" id="KW-1003">Cell membrane</keyword>
<keyword evidence="2 7" id="KW-0813">Transport</keyword>
<dbReference type="GO" id="GO:0005886">
    <property type="term" value="C:plasma membrane"/>
    <property type="evidence" value="ECO:0007669"/>
    <property type="project" value="UniProtKB-SubCell"/>
</dbReference>
<evidence type="ECO:0000256" key="3">
    <source>
        <dbReference type="ARBA" id="ARBA00022475"/>
    </source>
</evidence>
<feature type="transmembrane region" description="Helical" evidence="7">
    <location>
        <begin position="205"/>
        <end position="229"/>
    </location>
</feature>
<keyword evidence="6 7" id="KW-0472">Membrane</keyword>
<dbReference type="InterPro" id="IPR000515">
    <property type="entry name" value="MetI-like"/>
</dbReference>
<dbReference type="InterPro" id="IPR035906">
    <property type="entry name" value="MetI-like_sf"/>
</dbReference>
<keyword evidence="5 7" id="KW-1133">Transmembrane helix</keyword>
<organism evidence="9 10">
    <name type="scientific">Rossellomorea vietnamensis</name>
    <dbReference type="NCBI Taxonomy" id="218284"/>
    <lineage>
        <taxon>Bacteria</taxon>
        <taxon>Bacillati</taxon>
        <taxon>Bacillota</taxon>
        <taxon>Bacilli</taxon>
        <taxon>Bacillales</taxon>
        <taxon>Bacillaceae</taxon>
        <taxon>Rossellomorea</taxon>
    </lineage>
</organism>
<feature type="transmembrane region" description="Helical" evidence="7">
    <location>
        <begin position="12"/>
        <end position="33"/>
    </location>
</feature>
<evidence type="ECO:0000256" key="2">
    <source>
        <dbReference type="ARBA" id="ARBA00022448"/>
    </source>
</evidence>
<feature type="transmembrane region" description="Helical" evidence="7">
    <location>
        <begin position="76"/>
        <end position="104"/>
    </location>
</feature>
<dbReference type="Gene3D" id="1.10.3720.10">
    <property type="entry name" value="MetI-like"/>
    <property type="match status" value="1"/>
</dbReference>
<evidence type="ECO:0000259" key="8">
    <source>
        <dbReference type="PROSITE" id="PS50928"/>
    </source>
</evidence>
<evidence type="ECO:0000313" key="9">
    <source>
        <dbReference type="EMBL" id="TYS18034.1"/>
    </source>
</evidence>
<evidence type="ECO:0000256" key="4">
    <source>
        <dbReference type="ARBA" id="ARBA00022692"/>
    </source>
</evidence>
<dbReference type="InterPro" id="IPR051393">
    <property type="entry name" value="ABC_transporter_permease"/>
</dbReference>
<dbReference type="AlphaFoldDB" id="A0A5D4NX13"/>
<sequence length="295" mass="33006">MNKMKTKLTPMFFIGPAVLLLMLFAFLPIIIAFSISFTDMNLAGLANWSNIEFIGLGNFINLFGDKVFLQSIGNTFIYVIIGVPLAVGSSFIIAFFLNLIGSWLASTFRVIYYMPSITNIVAVAVVWGFLYNQEYGLFNFILNSLNLASVPWLEDPFIAKLSLILLAVWKSNGVSMLIFLAALQSIPRTYYEAADIDGANRWQKLIYITLPSMSFATFFVTVTTLIGWLQFFEEPFVMTEGGPLNGTNSIALFIYQEGFQYSEFGYGAAASFVLFVIVIAATLVQFKFRKSDQTM</sequence>
<evidence type="ECO:0000256" key="7">
    <source>
        <dbReference type="RuleBase" id="RU363032"/>
    </source>
</evidence>
<accession>A0A5D4NX13</accession>
<dbReference type="RefSeq" id="WP_148939427.1">
    <property type="nucleotide sequence ID" value="NZ_VTEI01000003.1"/>
</dbReference>
<reference evidence="9 10" key="1">
    <citation type="submission" date="2019-08" db="EMBL/GenBank/DDBJ databases">
        <title>Bacillus genomes from the desert of Cuatro Cienegas, Coahuila.</title>
        <authorList>
            <person name="Olmedo-Alvarez G."/>
        </authorList>
    </citation>
    <scope>NUCLEOTIDE SEQUENCE [LARGE SCALE GENOMIC DNA]</scope>
    <source>
        <strain evidence="9 10">CH34_1T</strain>
    </source>
</reference>
<name>A0A5D4NX13_9BACI</name>
<dbReference type="PROSITE" id="PS50928">
    <property type="entry name" value="ABC_TM1"/>
    <property type="match status" value="1"/>
</dbReference>
<proteinExistence type="inferred from homology"/>
<evidence type="ECO:0000256" key="1">
    <source>
        <dbReference type="ARBA" id="ARBA00004651"/>
    </source>
</evidence>
<evidence type="ECO:0000256" key="5">
    <source>
        <dbReference type="ARBA" id="ARBA00022989"/>
    </source>
</evidence>
<dbReference type="SUPFAM" id="SSF161098">
    <property type="entry name" value="MetI-like"/>
    <property type="match status" value="1"/>
</dbReference>
<dbReference type="GO" id="GO:0055085">
    <property type="term" value="P:transmembrane transport"/>
    <property type="evidence" value="ECO:0007669"/>
    <property type="project" value="InterPro"/>
</dbReference>
<feature type="domain" description="ABC transmembrane type-1" evidence="8">
    <location>
        <begin position="72"/>
        <end position="285"/>
    </location>
</feature>
<feature type="transmembrane region" description="Helical" evidence="7">
    <location>
        <begin position="264"/>
        <end position="286"/>
    </location>
</feature>